<dbReference type="EMBL" id="GADI01005921">
    <property type="protein sequence ID" value="JAA67887.1"/>
    <property type="molecule type" value="mRNA"/>
</dbReference>
<evidence type="ECO:0000313" key="2">
    <source>
        <dbReference type="EMBL" id="JAA67887.1"/>
    </source>
</evidence>
<feature type="region of interest" description="Disordered" evidence="1">
    <location>
        <begin position="27"/>
        <end position="51"/>
    </location>
</feature>
<protein>
    <submittedName>
        <fullName evidence="2">Putative transposase domain-containing protein</fullName>
    </submittedName>
</protein>
<name>A0A0K8R9P3_IXORI</name>
<organism evidence="2">
    <name type="scientific">Ixodes ricinus</name>
    <name type="common">Common tick</name>
    <name type="synonym">Acarus ricinus</name>
    <dbReference type="NCBI Taxonomy" id="34613"/>
    <lineage>
        <taxon>Eukaryota</taxon>
        <taxon>Metazoa</taxon>
        <taxon>Ecdysozoa</taxon>
        <taxon>Arthropoda</taxon>
        <taxon>Chelicerata</taxon>
        <taxon>Arachnida</taxon>
        <taxon>Acari</taxon>
        <taxon>Parasitiformes</taxon>
        <taxon>Ixodida</taxon>
        <taxon>Ixodoidea</taxon>
        <taxon>Ixodidae</taxon>
        <taxon>Ixodinae</taxon>
        <taxon>Ixodes</taxon>
    </lineage>
</organism>
<reference evidence="2" key="1">
    <citation type="submission" date="2012-12" db="EMBL/GenBank/DDBJ databases">
        <title>Identification and characterization of a phenylalanine ammonia-lyase gene family in Isatis indigotica Fort.</title>
        <authorList>
            <person name="Liu Q."/>
            <person name="Chen J."/>
            <person name="Zhou X."/>
            <person name="Di P."/>
            <person name="Xiao Y."/>
            <person name="Xuan H."/>
            <person name="Zhang L."/>
            <person name="Chen W."/>
        </authorList>
    </citation>
    <scope>NUCLEOTIDE SEQUENCE</scope>
    <source>
        <tissue evidence="2">Salivary gland</tissue>
    </source>
</reference>
<sequence>MRRMAWHSYMGAGWTVTCAIGRMTGTPEIFNPSSETVSSRRPSGGESNVFPSDGLHRMAMHARGFVRLRRCETSTVRLNSRRGSVGEPGTTARTPTMMTATSLLYPYHCHRHQHLPRHCIKLLKRRVIFLVQRIMMSNKQLSHG</sequence>
<evidence type="ECO:0000256" key="1">
    <source>
        <dbReference type="SAM" id="MobiDB-lite"/>
    </source>
</evidence>
<feature type="compositionally biased region" description="Polar residues" evidence="1">
    <location>
        <begin position="31"/>
        <end position="50"/>
    </location>
</feature>
<accession>A0A0K8R9P3</accession>
<proteinExistence type="evidence at transcript level"/>
<dbReference type="AlphaFoldDB" id="A0A0K8R9P3"/>